<organism evidence="1 2">
    <name type="scientific">Lentinula aff. lateritia</name>
    <dbReference type="NCBI Taxonomy" id="2804960"/>
    <lineage>
        <taxon>Eukaryota</taxon>
        <taxon>Fungi</taxon>
        <taxon>Dikarya</taxon>
        <taxon>Basidiomycota</taxon>
        <taxon>Agaricomycotina</taxon>
        <taxon>Agaricomycetes</taxon>
        <taxon>Agaricomycetidae</taxon>
        <taxon>Agaricales</taxon>
        <taxon>Marasmiineae</taxon>
        <taxon>Omphalotaceae</taxon>
        <taxon>Lentinula</taxon>
    </lineage>
</organism>
<dbReference type="EMBL" id="MU795103">
    <property type="protein sequence ID" value="KAJ3810408.1"/>
    <property type="molecule type" value="Genomic_DNA"/>
</dbReference>
<accession>A0ACC1U0L6</accession>
<name>A0ACC1U0L6_9AGAR</name>
<protein>
    <submittedName>
        <fullName evidence="1">Iron permease</fullName>
    </submittedName>
</protein>
<reference evidence="1" key="1">
    <citation type="submission" date="2022-09" db="EMBL/GenBank/DDBJ databases">
        <title>A Global Phylogenomic Analysis of the Shiitake Genus Lentinula.</title>
        <authorList>
            <consortium name="DOE Joint Genome Institute"/>
            <person name="Sierra-Patev S."/>
            <person name="Min B."/>
            <person name="Naranjo-Ortiz M."/>
            <person name="Looney B."/>
            <person name="Konkel Z."/>
            <person name="Slot J.C."/>
            <person name="Sakamoto Y."/>
            <person name="Steenwyk J.L."/>
            <person name="Rokas A."/>
            <person name="Carro J."/>
            <person name="Camarero S."/>
            <person name="Ferreira P."/>
            <person name="Molpeceres G."/>
            <person name="Ruiz-Duenas F.J."/>
            <person name="Serrano A."/>
            <person name="Henrissat B."/>
            <person name="Drula E."/>
            <person name="Hughes K.W."/>
            <person name="Mata J.L."/>
            <person name="Ishikawa N.K."/>
            <person name="Vargas-Isla R."/>
            <person name="Ushijima S."/>
            <person name="Smith C.A."/>
            <person name="Ahrendt S."/>
            <person name="Andreopoulos W."/>
            <person name="He G."/>
            <person name="Labutti K."/>
            <person name="Lipzen A."/>
            <person name="Ng V."/>
            <person name="Riley R."/>
            <person name="Sandor L."/>
            <person name="Barry K."/>
            <person name="Martinez A.T."/>
            <person name="Xiao Y."/>
            <person name="Gibbons J.G."/>
            <person name="Terashima K."/>
            <person name="Grigoriev I.V."/>
            <person name="Hibbett D.S."/>
        </authorList>
    </citation>
    <scope>NUCLEOTIDE SEQUENCE</scope>
    <source>
        <strain evidence="1">TMI1499</strain>
    </source>
</reference>
<gene>
    <name evidence="1" type="ORF">F5876DRAFT_41857</name>
</gene>
<evidence type="ECO:0000313" key="2">
    <source>
        <dbReference type="Proteomes" id="UP001163835"/>
    </source>
</evidence>
<sequence>MGISEHPVKDTSFWLTMLAIMLATFLAALDTSAVSTALPTIINDFGGGEFVWIGSAYTLAGTSFLPLSGHLANIFGRKMVLLMSLFLFSLGSALSGAAQNLNMLIGGRAVQGIGAGGILSLTEIILADLVPLRNRGVYQGMIGIVWSIASVIGPVVGGSFAQRKDWTWRGLFYLNLPLTGISALLCIFFLHLKAPKSSIPDKIAKIDWIGNIIIIGSCTSFLLGLTWGGVHFTWSSVAVVVPIVIGGLGMIAFLIYESLIPTEPMVPWVILSNRTTVSGYLGTALQGLVISAALFYLPVYFQACKDASPLHSGINMLPYSFSIAPFAIVAGATATAMNIYQPQNIIAWCFVIIGMGLQTTLTENSAVHEWVGFQIVAGIGFGLLFTATTFPILAPLPVEHNASALAFFIFVRSLFQAWGVTIGAAVLQNELQSQLPSSFLASLDQGVELAYAIIPQVSFLDQPLKDEVRSAFAKSLIALWQTMTGIAGLGLLSSLIMKALPLQQTTDENWGLHETVEGNIQKD</sequence>
<evidence type="ECO:0000313" key="1">
    <source>
        <dbReference type="EMBL" id="KAJ3810408.1"/>
    </source>
</evidence>
<dbReference type="Proteomes" id="UP001163835">
    <property type="component" value="Unassembled WGS sequence"/>
</dbReference>
<keyword evidence="2" id="KW-1185">Reference proteome</keyword>
<proteinExistence type="predicted"/>
<comment type="caution">
    <text evidence="1">The sequence shown here is derived from an EMBL/GenBank/DDBJ whole genome shotgun (WGS) entry which is preliminary data.</text>
</comment>